<dbReference type="Gene3D" id="1.10.10.10">
    <property type="entry name" value="Winged helix-like DNA-binding domain superfamily/Winged helix DNA-binding domain"/>
    <property type="match status" value="1"/>
</dbReference>
<dbReference type="SUPFAM" id="SSF53850">
    <property type="entry name" value="Periplasmic binding protein-like II"/>
    <property type="match status" value="1"/>
</dbReference>
<dbReference type="NCBIfam" id="TIGR03298">
    <property type="entry name" value="argP"/>
    <property type="match status" value="1"/>
</dbReference>
<dbReference type="InterPro" id="IPR017685">
    <property type="entry name" value="ArgP"/>
</dbReference>
<feature type="domain" description="HTH lysR-type" evidence="5">
    <location>
        <begin position="2"/>
        <end position="58"/>
    </location>
</feature>
<protein>
    <submittedName>
        <fullName evidence="6">LysR family transcriptional regulator ArgP</fullName>
    </submittedName>
</protein>
<keyword evidence="2" id="KW-0805">Transcription regulation</keyword>
<dbReference type="PROSITE" id="PS50931">
    <property type="entry name" value="HTH_LYSR"/>
    <property type="match status" value="1"/>
</dbReference>
<evidence type="ECO:0000313" key="6">
    <source>
        <dbReference type="EMBL" id="QYD73258.1"/>
    </source>
</evidence>
<evidence type="ECO:0000256" key="3">
    <source>
        <dbReference type="ARBA" id="ARBA00023125"/>
    </source>
</evidence>
<dbReference type="InterPro" id="IPR050176">
    <property type="entry name" value="LTTR"/>
</dbReference>
<dbReference type="Gene3D" id="3.40.190.290">
    <property type="match status" value="1"/>
</dbReference>
<evidence type="ECO:0000256" key="1">
    <source>
        <dbReference type="ARBA" id="ARBA00009437"/>
    </source>
</evidence>
<dbReference type="PANTHER" id="PTHR30579:SF2">
    <property type="entry name" value="HTH-TYPE TRANSCRIPTIONAL REGULATOR ARGP"/>
    <property type="match status" value="1"/>
</dbReference>
<sequence>MFDRAQLAAFVAVLETGGFATAAQVLSITQSAITQRVKALEEETGQMLLLRQRPARPTRAGAALLRYARQLELLDQGLDAALTSGSAGRAVCSIAVNSDSLATWFTDAWERIARECGILLQVLVEDQEHTARLLADGTVSGVVTSAEAPLQGCTARRLGIMDYVCVAGNDFYARHFADKPIKLALREAPAIRFNAKDFIHSGFVWKHFRIGADEMPMHDIPSPVTLLDGVRRDLAYAFVPELQARPLLDSGTLVEIFPGKKASVPLFWHEWTMDHTVLQQVGKRVLAAAKASLRQ</sequence>
<reference evidence="6 7" key="1">
    <citation type="submission" date="2021-07" db="EMBL/GenBank/DDBJ databases">
        <title>Paraburkholderia edwinii protects Aspergillus sp. from phenazines by acting as a toxin sponge.</title>
        <authorList>
            <person name="Dahlstrom K.M."/>
            <person name="Newman D.K."/>
        </authorList>
    </citation>
    <scope>NUCLEOTIDE SEQUENCE [LARGE SCALE GENOMIC DNA]</scope>
    <source>
        <strain evidence="6 7">Pe01</strain>
    </source>
</reference>
<dbReference type="Pfam" id="PF00126">
    <property type="entry name" value="HTH_1"/>
    <property type="match status" value="1"/>
</dbReference>
<dbReference type="Pfam" id="PF03466">
    <property type="entry name" value="LysR_substrate"/>
    <property type="match status" value="1"/>
</dbReference>
<name>A0ABX8UW83_9BURK</name>
<gene>
    <name evidence="6" type="ORF">KZJ38_26825</name>
</gene>
<dbReference type="Proteomes" id="UP000826462">
    <property type="component" value="Chromosome 2"/>
</dbReference>
<evidence type="ECO:0000256" key="4">
    <source>
        <dbReference type="ARBA" id="ARBA00023163"/>
    </source>
</evidence>
<evidence type="ECO:0000259" key="5">
    <source>
        <dbReference type="PROSITE" id="PS50931"/>
    </source>
</evidence>
<dbReference type="NCBIfam" id="NF009888">
    <property type="entry name" value="PRK13348.1"/>
    <property type="match status" value="1"/>
</dbReference>
<keyword evidence="7" id="KW-1185">Reference proteome</keyword>
<accession>A0ABX8UW83</accession>
<keyword evidence="3" id="KW-0238">DNA-binding</keyword>
<dbReference type="InterPro" id="IPR005119">
    <property type="entry name" value="LysR_subst-bd"/>
</dbReference>
<dbReference type="RefSeq" id="WP_219802952.1">
    <property type="nucleotide sequence ID" value="NZ_CP080096.1"/>
</dbReference>
<dbReference type="PANTHER" id="PTHR30579">
    <property type="entry name" value="TRANSCRIPTIONAL REGULATOR"/>
    <property type="match status" value="1"/>
</dbReference>
<comment type="similarity">
    <text evidence="1">Belongs to the LysR transcriptional regulatory family.</text>
</comment>
<evidence type="ECO:0000256" key="2">
    <source>
        <dbReference type="ARBA" id="ARBA00023015"/>
    </source>
</evidence>
<dbReference type="InterPro" id="IPR036390">
    <property type="entry name" value="WH_DNA-bd_sf"/>
</dbReference>
<dbReference type="SUPFAM" id="SSF46785">
    <property type="entry name" value="Winged helix' DNA-binding domain"/>
    <property type="match status" value="1"/>
</dbReference>
<dbReference type="PRINTS" id="PR00039">
    <property type="entry name" value="HTHLYSR"/>
</dbReference>
<keyword evidence="4" id="KW-0804">Transcription</keyword>
<organism evidence="6 7">
    <name type="scientific">Paraburkholderia edwinii</name>
    <dbReference type="NCBI Taxonomy" id="2861782"/>
    <lineage>
        <taxon>Bacteria</taxon>
        <taxon>Pseudomonadati</taxon>
        <taxon>Pseudomonadota</taxon>
        <taxon>Betaproteobacteria</taxon>
        <taxon>Burkholderiales</taxon>
        <taxon>Burkholderiaceae</taxon>
        <taxon>Paraburkholderia</taxon>
    </lineage>
</organism>
<dbReference type="InterPro" id="IPR000847">
    <property type="entry name" value="LysR_HTH_N"/>
</dbReference>
<dbReference type="EMBL" id="CP080096">
    <property type="protein sequence ID" value="QYD73258.1"/>
    <property type="molecule type" value="Genomic_DNA"/>
</dbReference>
<proteinExistence type="inferred from homology"/>
<dbReference type="NCBIfam" id="NF002964">
    <property type="entry name" value="PRK03635.1"/>
    <property type="match status" value="1"/>
</dbReference>
<dbReference type="InterPro" id="IPR036388">
    <property type="entry name" value="WH-like_DNA-bd_sf"/>
</dbReference>
<evidence type="ECO:0000313" key="7">
    <source>
        <dbReference type="Proteomes" id="UP000826462"/>
    </source>
</evidence>